<feature type="compositionally biased region" description="Low complexity" evidence="9">
    <location>
        <begin position="689"/>
        <end position="706"/>
    </location>
</feature>
<proteinExistence type="predicted"/>
<feature type="compositionally biased region" description="Basic and acidic residues" evidence="9">
    <location>
        <begin position="611"/>
        <end position="625"/>
    </location>
</feature>
<feature type="compositionally biased region" description="Basic and acidic residues" evidence="9">
    <location>
        <begin position="992"/>
        <end position="1001"/>
    </location>
</feature>
<keyword evidence="13" id="KW-1185">Reference proteome</keyword>
<dbReference type="GO" id="GO:1990456">
    <property type="term" value="P:mitochondrion-endoplasmic reticulum membrane tethering"/>
    <property type="evidence" value="ECO:0007669"/>
    <property type="project" value="TreeGrafter"/>
</dbReference>
<dbReference type="GO" id="GO:0032865">
    <property type="term" value="C:ERMES complex"/>
    <property type="evidence" value="ECO:0007669"/>
    <property type="project" value="TreeGrafter"/>
</dbReference>
<feature type="region of interest" description="Disordered" evidence="9">
    <location>
        <begin position="544"/>
        <end position="768"/>
    </location>
</feature>
<accession>A0A9P3PH46</accession>
<organism evidence="12 13">
    <name type="scientific">Lyophyllum shimeji</name>
    <name type="common">Hon-shimeji</name>
    <name type="synonym">Tricholoma shimeji</name>
    <dbReference type="NCBI Taxonomy" id="47721"/>
    <lineage>
        <taxon>Eukaryota</taxon>
        <taxon>Fungi</taxon>
        <taxon>Dikarya</taxon>
        <taxon>Basidiomycota</taxon>
        <taxon>Agaricomycotina</taxon>
        <taxon>Agaricomycetes</taxon>
        <taxon>Agaricomycetidae</taxon>
        <taxon>Agaricales</taxon>
        <taxon>Tricholomatineae</taxon>
        <taxon>Lyophyllaceae</taxon>
        <taxon>Lyophyllum</taxon>
    </lineage>
</organism>
<evidence type="ECO:0000256" key="4">
    <source>
        <dbReference type="ARBA" id="ARBA00022824"/>
    </source>
</evidence>
<dbReference type="EMBL" id="BRPK01000003">
    <property type="protein sequence ID" value="GLB35721.1"/>
    <property type="molecule type" value="Genomic_DNA"/>
</dbReference>
<comment type="subcellular location">
    <subcellularLocation>
        <location evidence="1">Endoplasmic reticulum membrane</location>
    </subcellularLocation>
</comment>
<feature type="compositionally biased region" description="Polar residues" evidence="9">
    <location>
        <begin position="650"/>
        <end position="668"/>
    </location>
</feature>
<evidence type="ECO:0000256" key="2">
    <source>
        <dbReference type="ARBA" id="ARBA00022448"/>
    </source>
</evidence>
<keyword evidence="7" id="KW-0446">Lipid-binding</keyword>
<evidence type="ECO:0000256" key="8">
    <source>
        <dbReference type="ARBA" id="ARBA00023136"/>
    </source>
</evidence>
<comment type="caution">
    <text evidence="12">The sequence shown here is derived from an EMBL/GenBank/DDBJ whole genome shotgun (WGS) entry which is preliminary data.</text>
</comment>
<dbReference type="GO" id="GO:0005789">
    <property type="term" value="C:endoplasmic reticulum membrane"/>
    <property type="evidence" value="ECO:0007669"/>
    <property type="project" value="UniProtKB-SubCell"/>
</dbReference>
<feature type="compositionally biased region" description="Low complexity" evidence="9">
    <location>
        <begin position="959"/>
        <end position="988"/>
    </location>
</feature>
<keyword evidence="5 10" id="KW-1133">Transmembrane helix</keyword>
<dbReference type="Proteomes" id="UP001063166">
    <property type="component" value="Unassembled WGS sequence"/>
</dbReference>
<keyword evidence="8 10" id="KW-0472">Membrane</keyword>
<feature type="compositionally biased region" description="Basic and acidic residues" evidence="9">
    <location>
        <begin position="194"/>
        <end position="204"/>
    </location>
</feature>
<name>A0A9P3PH46_LYOSH</name>
<keyword evidence="6" id="KW-0445">Lipid transport</keyword>
<evidence type="ECO:0000313" key="12">
    <source>
        <dbReference type="EMBL" id="GLB35721.1"/>
    </source>
</evidence>
<sequence>MTLKALLYAYVLGGITFIPLVVAGLIFFTIYTSVPVGDANVTKHAKRTPEGENAKAGGTASDAEEAEVPAVETNDMPRTRKGWLTMRRTFEESSLDGGYVTMVRSFLDARSKDPKRSRPKDMWYVVLKGKVLYLYEDEEMTECGAVVELGSHEVVIYPEGLLDGELFTKRNAICLKPKKQNASKYMPSVTKEMQLSDERTDSKVQQKTTNTKQQEALLETEQSKEAAREEALDTSTAWFIFVRSCIEMEDWYFALIHASDHPAQTPLLAPLQPVFLPADMNYLVATLDEQPDVIPTRWLNALIGRIFFSYYRTHALEAYIIGRLMKKLSKVKRPAFLSDIVVTEVSVGNRAPTVSKPMLKELTKEGDAAMEVHFQYKGEFRITIEATATISLGAFRSYAVKLVLAAVLKELEGNLLIRVKRPPSNRIWYAFTQTPRMVLEVEPIVSDRQITWSMILSTIEARLKEIIQESVVMPNMDDIAFFDTAMHQHRGGIWYDASRHERQDIPVGQPPEVDGIQSAVRCLAPEEVPAPVVDEIPAASISDSVEEPTAPMPPVPSSSSTPPCETSPLEEELPEPSNVQTRRRSWFSSVRSEGSTPRRGAFLDHEDDSEGDVHRGRSTEPDKGAPRSRSTPQNAEVQGSRDRTPESDDSSLLNTHLQPPTARRSSSQHSKRDHTKSLSTDSSKSAPDTGTSTPKKSPGTSTPSSPNSFLSTLKSRAGDKEALSKTAKEAMRKWGMNWGIRKDSSGDDASDHGSIGSAIGARLRPDTNFNVASKARASYAEVRAAVAERRGKADRNLNATDEGEDLSRSASPGTLPVPVPEGSKGKARAASNPWSELTPPQDFSVDPTSYPESVALSTSAHSASSSSSNRLSVGESRSRKPSVSVSRSHTEGDAVMMSQPSKPIHVVQPTAKTMTIPGIHASHRGEIMSMGYNPPPQPPSTAPSEGKSSIYRLFKSPVSSGSGDQHPQQQSSSSSQQSTSRGSYQSTQESSELPRSERPRDGSTLAPSSLIPNVISNSGSTSSPQQPLSPRVPPPLPPRSTPASPAAVSRPPMEPHAIQSTPPSAEETLKSIATKDNSRRSSFENGDTGSPAAAGDAENGPTDSDPSWEAPALTMPSRPVPHSPNSAPPLPPRRVSVPHAEALA</sequence>
<reference evidence="12" key="1">
    <citation type="submission" date="2022-07" db="EMBL/GenBank/DDBJ databases">
        <title>The genome of Lyophyllum shimeji provides insight into the initial evolution of ectomycorrhizal fungal genome.</title>
        <authorList>
            <person name="Kobayashi Y."/>
            <person name="Shibata T."/>
            <person name="Hirakawa H."/>
            <person name="Shigenobu S."/>
            <person name="Nishiyama T."/>
            <person name="Yamada A."/>
            <person name="Hasebe M."/>
            <person name="Kawaguchi M."/>
        </authorList>
    </citation>
    <scope>NUCLEOTIDE SEQUENCE</scope>
    <source>
        <strain evidence="12">AT787</strain>
    </source>
</reference>
<evidence type="ECO:0000313" key="13">
    <source>
        <dbReference type="Proteomes" id="UP001063166"/>
    </source>
</evidence>
<dbReference type="GO" id="GO:0008289">
    <property type="term" value="F:lipid binding"/>
    <property type="evidence" value="ECO:0007669"/>
    <property type="project" value="UniProtKB-KW"/>
</dbReference>
<feature type="compositionally biased region" description="Polar residues" evidence="9">
    <location>
        <begin position="628"/>
        <end position="637"/>
    </location>
</feature>
<evidence type="ECO:0000256" key="9">
    <source>
        <dbReference type="SAM" id="MobiDB-lite"/>
    </source>
</evidence>
<feature type="compositionally biased region" description="Basic and acidic residues" evidence="9">
    <location>
        <begin position="716"/>
        <end position="732"/>
    </location>
</feature>
<feature type="compositionally biased region" description="Basic and acidic residues" evidence="9">
    <location>
        <begin position="786"/>
        <end position="795"/>
    </location>
</feature>
<dbReference type="InterPro" id="IPR031468">
    <property type="entry name" value="SMP_LBD"/>
</dbReference>
<dbReference type="Pfam" id="PF10296">
    <property type="entry name" value="MMM1"/>
    <property type="match status" value="1"/>
</dbReference>
<feature type="compositionally biased region" description="Polar residues" evidence="9">
    <location>
        <begin position="586"/>
        <end position="595"/>
    </location>
</feature>
<evidence type="ECO:0000256" key="3">
    <source>
        <dbReference type="ARBA" id="ARBA00022692"/>
    </source>
</evidence>
<dbReference type="OrthoDB" id="26740at2759"/>
<dbReference type="GO" id="GO:0015914">
    <property type="term" value="P:phospholipid transport"/>
    <property type="evidence" value="ECO:0007669"/>
    <property type="project" value="TreeGrafter"/>
</dbReference>
<evidence type="ECO:0000256" key="1">
    <source>
        <dbReference type="ARBA" id="ARBA00004586"/>
    </source>
</evidence>
<dbReference type="AlphaFoldDB" id="A0A9P3PH46"/>
<feature type="compositionally biased region" description="Low complexity" evidence="9">
    <location>
        <begin position="853"/>
        <end position="887"/>
    </location>
</feature>
<feature type="compositionally biased region" description="Pro residues" evidence="9">
    <location>
        <begin position="1030"/>
        <end position="1040"/>
    </location>
</feature>
<evidence type="ECO:0000256" key="10">
    <source>
        <dbReference type="SAM" id="Phobius"/>
    </source>
</evidence>
<feature type="region of interest" description="Disordered" evidence="9">
    <location>
        <begin position="191"/>
        <end position="222"/>
    </location>
</feature>
<feature type="domain" description="SMP-LTD" evidence="11">
    <location>
        <begin position="292"/>
        <end position="482"/>
    </location>
</feature>
<dbReference type="PANTHER" id="PTHR13466:SF19">
    <property type="entry name" value="NUCLEUS-VACUOLE JUNCTION PROTEIN 2"/>
    <property type="match status" value="1"/>
</dbReference>
<keyword evidence="3 10" id="KW-0812">Transmembrane</keyword>
<feature type="compositionally biased region" description="Low complexity" evidence="9">
    <location>
        <begin position="557"/>
        <end position="567"/>
    </location>
</feature>
<dbReference type="InterPro" id="IPR019411">
    <property type="entry name" value="MMM1_dom"/>
</dbReference>
<feature type="compositionally biased region" description="Pro residues" evidence="9">
    <location>
        <begin position="1118"/>
        <end position="1132"/>
    </location>
</feature>
<gene>
    <name evidence="12" type="ORF">LshimejAT787_0300090</name>
</gene>
<evidence type="ECO:0000256" key="5">
    <source>
        <dbReference type="ARBA" id="ARBA00022989"/>
    </source>
</evidence>
<feature type="region of interest" description="Disordered" evidence="9">
    <location>
        <begin position="43"/>
        <end position="74"/>
    </location>
</feature>
<feature type="compositionally biased region" description="Polar residues" evidence="9">
    <location>
        <begin position="1005"/>
        <end position="1021"/>
    </location>
</feature>
<evidence type="ECO:0000256" key="7">
    <source>
        <dbReference type="ARBA" id="ARBA00023121"/>
    </source>
</evidence>
<protein>
    <submittedName>
        <fullName evidence="12">Maintenance of mitochondrial morphology protein 1</fullName>
    </submittedName>
</protein>
<feature type="compositionally biased region" description="Polar residues" evidence="9">
    <location>
        <begin position="677"/>
        <end position="688"/>
    </location>
</feature>
<dbReference type="PANTHER" id="PTHR13466">
    <property type="entry name" value="TEX2 PROTEIN-RELATED"/>
    <property type="match status" value="1"/>
</dbReference>
<keyword evidence="2" id="KW-0813">Transport</keyword>
<evidence type="ECO:0000259" key="11">
    <source>
        <dbReference type="PROSITE" id="PS51847"/>
    </source>
</evidence>
<feature type="compositionally biased region" description="Low complexity" evidence="9">
    <location>
        <begin position="1041"/>
        <end position="1051"/>
    </location>
</feature>
<dbReference type="PROSITE" id="PS51847">
    <property type="entry name" value="SMP"/>
    <property type="match status" value="1"/>
</dbReference>
<dbReference type="CDD" id="cd21675">
    <property type="entry name" value="SMP_TEX2"/>
    <property type="match status" value="1"/>
</dbReference>
<feature type="transmembrane region" description="Helical" evidence="10">
    <location>
        <begin position="7"/>
        <end position="31"/>
    </location>
</feature>
<feature type="compositionally biased region" description="Low complexity" evidence="9">
    <location>
        <begin position="205"/>
        <end position="214"/>
    </location>
</feature>
<feature type="region of interest" description="Disordered" evidence="9">
    <location>
        <begin position="785"/>
        <end position="1144"/>
    </location>
</feature>
<feature type="compositionally biased region" description="Basic and acidic residues" evidence="9">
    <location>
        <begin position="740"/>
        <end position="751"/>
    </location>
</feature>
<keyword evidence="4" id="KW-0256">Endoplasmic reticulum</keyword>
<evidence type="ECO:0000256" key="6">
    <source>
        <dbReference type="ARBA" id="ARBA00023055"/>
    </source>
</evidence>